<evidence type="ECO:0000256" key="6">
    <source>
        <dbReference type="ARBA" id="ARBA00022571"/>
    </source>
</evidence>
<dbReference type="PIRSF" id="PIRSF000521">
    <property type="entry name" value="Transaminase_4ab_Lys_Orn"/>
    <property type="match status" value="1"/>
</dbReference>
<accession>A0A978VCQ4</accession>
<dbReference type="Gene3D" id="3.40.640.10">
    <property type="entry name" value="Type I PLP-dependent aspartate aminotransferase-like (Major domain)"/>
    <property type="match status" value="1"/>
</dbReference>
<comment type="similarity">
    <text evidence="4 15">Belongs to the class-III pyridoxal-phosphate-dependent aminotransferase family.</text>
</comment>
<evidence type="ECO:0000256" key="9">
    <source>
        <dbReference type="ARBA" id="ARBA00022679"/>
    </source>
</evidence>
<evidence type="ECO:0000313" key="16">
    <source>
        <dbReference type="EMBL" id="KAH7528143.1"/>
    </source>
</evidence>
<sequence>MSSLYVSLKTPISQSSCLRRRFNLGREPSQLCRINGQRAPTTCVSVGVEAPENAGKKLGFLTSKEVIEAEAKYLVGTYARAPVAVVSGKGSKLYDVEGREYLDLSSGIAVNALGHGDEDWLKAVIEQANTLTHVSNIYYSLPQVGSSVHQSVVMIVALCQWLTSLLIICSAANATYSSMQTVELAERLVASSFADRVFFTNSGTEANEAAIKFARKFQRNLHLDVKRPATEFIAFSNCFHGRTMGALALTSKEHYRSPFEPVMPGVTFVEYGNIQATKELIQRGKTAAVFVEPIQGEGGIYSATKEFLQFLRAACDEAGALLVFDEVQCGLGRTGYLWAHEAYGVFPDIMTLAKPLAGGLPIGAVLVTERIASAIAYGDHGSTFAGGPLVCNAALAVLDKISKPDFLSSVSKKGFHFKEILKQKLGGNPHVKEIRGPGLIIGIELDVSGSPVVDACRESGLLVLTAGKGNVVRLVPPLIITEDELSQAADILYQALLVLDEKK</sequence>
<dbReference type="HAMAP" id="MF_01107">
    <property type="entry name" value="ArgD_aminotrans_3"/>
    <property type="match status" value="1"/>
</dbReference>
<dbReference type="CDD" id="cd00610">
    <property type="entry name" value="OAT_like"/>
    <property type="match status" value="1"/>
</dbReference>
<evidence type="ECO:0000256" key="2">
    <source>
        <dbReference type="ARBA" id="ARBA00004173"/>
    </source>
</evidence>
<dbReference type="InterPro" id="IPR015424">
    <property type="entry name" value="PyrdxlP-dep_Trfase"/>
</dbReference>
<dbReference type="PROSITE" id="PS00600">
    <property type="entry name" value="AA_TRANSFER_CLASS_3"/>
    <property type="match status" value="1"/>
</dbReference>
<evidence type="ECO:0000313" key="17">
    <source>
        <dbReference type="Proteomes" id="UP000813462"/>
    </source>
</evidence>
<dbReference type="InterPro" id="IPR015422">
    <property type="entry name" value="PyrdxlP-dep_Trfase_small"/>
</dbReference>
<dbReference type="Proteomes" id="UP000813462">
    <property type="component" value="Unassembled WGS sequence"/>
</dbReference>
<comment type="catalytic activity">
    <reaction evidence="13">
        <text>N(2)-acetyl-L-ornithine + 2-oxoglutarate = N-acetyl-L-glutamate 5-semialdehyde + L-glutamate</text>
        <dbReference type="Rhea" id="RHEA:18049"/>
        <dbReference type="ChEBI" id="CHEBI:16810"/>
        <dbReference type="ChEBI" id="CHEBI:29123"/>
        <dbReference type="ChEBI" id="CHEBI:29985"/>
        <dbReference type="ChEBI" id="CHEBI:57805"/>
        <dbReference type="EC" id="2.6.1.11"/>
    </reaction>
</comment>
<keyword evidence="12" id="KW-0496">Mitochondrion</keyword>
<keyword evidence="11" id="KW-0809">Transit peptide</keyword>
<evidence type="ECO:0000256" key="15">
    <source>
        <dbReference type="RuleBase" id="RU003560"/>
    </source>
</evidence>
<comment type="caution">
    <text evidence="16">The sequence shown here is derived from an EMBL/GenBank/DDBJ whole genome shotgun (WGS) entry which is preliminary data.</text>
</comment>
<dbReference type="InterPro" id="IPR015421">
    <property type="entry name" value="PyrdxlP-dep_Trfase_major"/>
</dbReference>
<comment type="subcellular location">
    <subcellularLocation>
        <location evidence="2">Mitochondrion</location>
    </subcellularLocation>
</comment>
<evidence type="ECO:0000256" key="5">
    <source>
        <dbReference type="ARBA" id="ARBA00012919"/>
    </source>
</evidence>
<keyword evidence="7" id="KW-0032">Aminotransferase</keyword>
<keyword evidence="6" id="KW-0055">Arginine biosynthesis</keyword>
<dbReference type="GO" id="GO:0005739">
    <property type="term" value="C:mitochondrion"/>
    <property type="evidence" value="ECO:0007669"/>
    <property type="project" value="UniProtKB-SubCell"/>
</dbReference>
<dbReference type="GO" id="GO:0003992">
    <property type="term" value="F:N2-acetyl-L-ornithine:2-oxoglutarate 5-aminotransferase activity"/>
    <property type="evidence" value="ECO:0007669"/>
    <property type="project" value="UniProtKB-EC"/>
</dbReference>
<dbReference type="InterPro" id="IPR004636">
    <property type="entry name" value="AcOrn/SuccOrn_fam"/>
</dbReference>
<evidence type="ECO:0000256" key="3">
    <source>
        <dbReference type="ARBA" id="ARBA00005024"/>
    </source>
</evidence>
<organism evidence="16 17">
    <name type="scientific">Ziziphus jujuba var. spinosa</name>
    <dbReference type="NCBI Taxonomy" id="714518"/>
    <lineage>
        <taxon>Eukaryota</taxon>
        <taxon>Viridiplantae</taxon>
        <taxon>Streptophyta</taxon>
        <taxon>Embryophyta</taxon>
        <taxon>Tracheophyta</taxon>
        <taxon>Spermatophyta</taxon>
        <taxon>Magnoliopsida</taxon>
        <taxon>eudicotyledons</taxon>
        <taxon>Gunneridae</taxon>
        <taxon>Pentapetalae</taxon>
        <taxon>rosids</taxon>
        <taxon>fabids</taxon>
        <taxon>Rosales</taxon>
        <taxon>Rhamnaceae</taxon>
        <taxon>Paliureae</taxon>
        <taxon>Ziziphus</taxon>
    </lineage>
</organism>
<comment type="cofactor">
    <cofactor evidence="1">
        <name>pyridoxal 5'-phosphate</name>
        <dbReference type="ChEBI" id="CHEBI:597326"/>
    </cofactor>
</comment>
<name>A0A978VCQ4_ZIZJJ</name>
<dbReference type="GO" id="GO:0042802">
    <property type="term" value="F:identical protein binding"/>
    <property type="evidence" value="ECO:0007669"/>
    <property type="project" value="TreeGrafter"/>
</dbReference>
<keyword evidence="9" id="KW-0808">Transferase</keyword>
<evidence type="ECO:0000256" key="1">
    <source>
        <dbReference type="ARBA" id="ARBA00001933"/>
    </source>
</evidence>
<protein>
    <recommendedName>
        <fullName evidence="5">acetylornithine transaminase</fullName>
        <ecNumber evidence="5">2.6.1.11</ecNumber>
    </recommendedName>
    <alternativeName>
        <fullName evidence="14">Acetylornithine transaminase</fullName>
    </alternativeName>
</protein>
<dbReference type="PANTHER" id="PTHR11986">
    <property type="entry name" value="AMINOTRANSFERASE CLASS III"/>
    <property type="match status" value="1"/>
</dbReference>
<dbReference type="InterPro" id="IPR050103">
    <property type="entry name" value="Class-III_PLP-dep_AT"/>
</dbReference>
<reference evidence="16" key="1">
    <citation type="journal article" date="2021" name="Front. Plant Sci.">
        <title>Chromosome-Scale Genome Assembly for Chinese Sour Jujube and Insights Into Its Genome Evolution and Domestication Signature.</title>
        <authorList>
            <person name="Shen L.-Y."/>
            <person name="Luo H."/>
            <person name="Wang X.-L."/>
            <person name="Wang X.-M."/>
            <person name="Qiu X.-J."/>
            <person name="Liu H."/>
            <person name="Zhou S.-S."/>
            <person name="Jia K.-H."/>
            <person name="Nie S."/>
            <person name="Bao Y.-T."/>
            <person name="Zhang R.-G."/>
            <person name="Yun Q.-Z."/>
            <person name="Chai Y.-H."/>
            <person name="Lu J.-Y."/>
            <person name="Li Y."/>
            <person name="Zhao S.-W."/>
            <person name="Mao J.-F."/>
            <person name="Jia S.-G."/>
            <person name="Mao Y.-M."/>
        </authorList>
    </citation>
    <scope>NUCLEOTIDE SEQUENCE</scope>
    <source>
        <strain evidence="16">AT0</strain>
        <tissue evidence="16">Leaf</tissue>
    </source>
</reference>
<dbReference type="GO" id="GO:0009570">
    <property type="term" value="C:chloroplast stroma"/>
    <property type="evidence" value="ECO:0007669"/>
    <property type="project" value="TreeGrafter"/>
</dbReference>
<comment type="pathway">
    <text evidence="3">Amino-acid biosynthesis; L-arginine biosynthesis; N(2)-acetyl-L-ornithine from L-glutamate: step 4/4.</text>
</comment>
<dbReference type="EMBL" id="JAEACU010000005">
    <property type="protein sequence ID" value="KAH7528143.1"/>
    <property type="molecule type" value="Genomic_DNA"/>
</dbReference>
<dbReference type="SUPFAM" id="SSF53383">
    <property type="entry name" value="PLP-dependent transferases"/>
    <property type="match status" value="1"/>
</dbReference>
<gene>
    <name evidence="16" type="ORF">FEM48_Zijuj05G0040600</name>
</gene>
<dbReference type="InterPro" id="IPR049704">
    <property type="entry name" value="Aminotrans_3_PPA_site"/>
</dbReference>
<dbReference type="Pfam" id="PF00202">
    <property type="entry name" value="Aminotran_3"/>
    <property type="match status" value="2"/>
</dbReference>
<dbReference type="Gene3D" id="3.90.1150.10">
    <property type="entry name" value="Aspartate Aminotransferase, domain 1"/>
    <property type="match status" value="2"/>
</dbReference>
<dbReference type="EC" id="2.6.1.11" evidence="5"/>
<dbReference type="FunFam" id="3.40.640.10:FF:000280">
    <property type="entry name" value="Acetylornithine aminotransferase, mitochondrial"/>
    <property type="match status" value="1"/>
</dbReference>
<proteinExistence type="inferred from homology"/>
<dbReference type="AlphaFoldDB" id="A0A978VCQ4"/>
<evidence type="ECO:0000256" key="4">
    <source>
        <dbReference type="ARBA" id="ARBA00008954"/>
    </source>
</evidence>
<evidence type="ECO:0000256" key="14">
    <source>
        <dbReference type="ARBA" id="ARBA00078458"/>
    </source>
</evidence>
<keyword evidence="8" id="KW-0028">Amino-acid biosynthesis</keyword>
<dbReference type="InterPro" id="IPR005814">
    <property type="entry name" value="Aminotrans_3"/>
</dbReference>
<dbReference type="PANTHER" id="PTHR11986:SF116">
    <property type="entry name" value="ACETYLORNITHINE TRANSAMINASE"/>
    <property type="match status" value="1"/>
</dbReference>
<evidence type="ECO:0000256" key="13">
    <source>
        <dbReference type="ARBA" id="ARBA00050813"/>
    </source>
</evidence>
<evidence type="ECO:0000256" key="10">
    <source>
        <dbReference type="ARBA" id="ARBA00022898"/>
    </source>
</evidence>
<evidence type="ECO:0000256" key="8">
    <source>
        <dbReference type="ARBA" id="ARBA00022605"/>
    </source>
</evidence>
<evidence type="ECO:0000256" key="12">
    <source>
        <dbReference type="ARBA" id="ARBA00023128"/>
    </source>
</evidence>
<evidence type="ECO:0000256" key="7">
    <source>
        <dbReference type="ARBA" id="ARBA00022576"/>
    </source>
</evidence>
<dbReference type="GO" id="GO:0006526">
    <property type="term" value="P:L-arginine biosynthetic process"/>
    <property type="evidence" value="ECO:0007669"/>
    <property type="project" value="UniProtKB-KW"/>
</dbReference>
<dbReference type="GO" id="GO:0030170">
    <property type="term" value="F:pyridoxal phosphate binding"/>
    <property type="evidence" value="ECO:0007669"/>
    <property type="project" value="InterPro"/>
</dbReference>
<evidence type="ECO:0000256" key="11">
    <source>
        <dbReference type="ARBA" id="ARBA00022946"/>
    </source>
</evidence>
<keyword evidence="10 15" id="KW-0663">Pyridoxal phosphate</keyword>